<dbReference type="InterPro" id="IPR000215">
    <property type="entry name" value="Serpin_fam"/>
</dbReference>
<comment type="similarity">
    <text evidence="3">Belongs to the serpin family.</text>
</comment>
<feature type="signal peptide" evidence="4">
    <location>
        <begin position="1"/>
        <end position="21"/>
    </location>
</feature>
<dbReference type="SMART" id="SM00093">
    <property type="entry name" value="SERPIN"/>
    <property type="match status" value="1"/>
</dbReference>
<dbReference type="AlphaFoldDB" id="A0A821XED9"/>
<dbReference type="SUPFAM" id="SSF56574">
    <property type="entry name" value="Serpins"/>
    <property type="match status" value="1"/>
</dbReference>
<dbReference type="InterPro" id="IPR042178">
    <property type="entry name" value="Serpin_sf_1"/>
</dbReference>
<dbReference type="CDD" id="cd19598">
    <property type="entry name" value="serpin77Ba-like_insects"/>
    <property type="match status" value="1"/>
</dbReference>
<keyword evidence="7" id="KW-1185">Reference proteome</keyword>
<name>A0A821XED9_9NEOP</name>
<reference evidence="6" key="1">
    <citation type="submission" date="2021-02" db="EMBL/GenBank/DDBJ databases">
        <authorList>
            <person name="Steward A R."/>
        </authorList>
    </citation>
    <scope>NUCLEOTIDE SEQUENCE</scope>
</reference>
<evidence type="ECO:0000313" key="6">
    <source>
        <dbReference type="EMBL" id="CAF4942097.1"/>
    </source>
</evidence>
<dbReference type="EMBL" id="CAJOBZ010000067">
    <property type="protein sequence ID" value="CAF4942097.1"/>
    <property type="molecule type" value="Genomic_DNA"/>
</dbReference>
<dbReference type="Pfam" id="PF00079">
    <property type="entry name" value="Serpin"/>
    <property type="match status" value="1"/>
</dbReference>
<dbReference type="PANTHER" id="PTHR11461:SF367">
    <property type="entry name" value="GH21475P-RELATED"/>
    <property type="match status" value="1"/>
</dbReference>
<dbReference type="Gene3D" id="3.30.497.10">
    <property type="entry name" value="Antithrombin, subunit I, domain 2"/>
    <property type="match status" value="1"/>
</dbReference>
<sequence length="415" mass="46622">MINKMHISVSLCVFVLCVCSAYTLVLIPKPSNNIRLSERIGNFSVELIDRTLTQTPNSNVVISPLTIWTVLAVIAEGSASNTLKEVCNTLRIAPENLRSVRESFKRIEKYLVVKTTTVELNKLNILFVDKGVSPTQKFALVAKDYNVSFATLNFSEPYKTANFVNSKVYNFTQGKISDLISGDDLTNSHMILTSALYFKGQWTFKFNKSATTKAPFFDNQGNVIGQVNMMYNRQILPFANFKDLKARIIELPYGKENRLSMLVMLPYQNVTVNEMFLNLNQISLDHILANLAMSINEFPEDEIDIYLPRFKVKTNLDLTDTLKSMGIKDLFDSSQSNLKKMVKIPSYVSKIAHKAVIEVTEEGTSAAAAAAAAFSYRIGVTKFEANRPFGYMIVEKTTNTIPFAGSYNMPELYES</sequence>
<protein>
    <recommendedName>
        <fullName evidence="5">Serpin domain-containing protein</fullName>
    </recommendedName>
</protein>
<evidence type="ECO:0000256" key="4">
    <source>
        <dbReference type="SAM" id="SignalP"/>
    </source>
</evidence>
<dbReference type="GO" id="GO:0004867">
    <property type="term" value="F:serine-type endopeptidase inhibitor activity"/>
    <property type="evidence" value="ECO:0007669"/>
    <property type="project" value="UniProtKB-KW"/>
</dbReference>
<accession>A0A821XED9</accession>
<comment type="caution">
    <text evidence="6">The sequence shown here is derived from an EMBL/GenBank/DDBJ whole genome shotgun (WGS) entry which is preliminary data.</text>
</comment>
<evidence type="ECO:0000259" key="5">
    <source>
        <dbReference type="SMART" id="SM00093"/>
    </source>
</evidence>
<dbReference type="PANTHER" id="PTHR11461">
    <property type="entry name" value="SERINE PROTEASE INHIBITOR, SERPIN"/>
    <property type="match status" value="1"/>
</dbReference>
<dbReference type="InterPro" id="IPR042185">
    <property type="entry name" value="Serpin_sf_2"/>
</dbReference>
<feature type="domain" description="Serpin" evidence="5">
    <location>
        <begin position="50"/>
        <end position="410"/>
    </location>
</feature>
<dbReference type="GO" id="GO:0005615">
    <property type="term" value="C:extracellular space"/>
    <property type="evidence" value="ECO:0007669"/>
    <property type="project" value="InterPro"/>
</dbReference>
<keyword evidence="1" id="KW-0646">Protease inhibitor</keyword>
<keyword evidence="4" id="KW-0732">Signal</keyword>
<dbReference type="Gene3D" id="2.30.39.10">
    <property type="entry name" value="Alpha-1-antitrypsin, domain 1"/>
    <property type="match status" value="1"/>
</dbReference>
<dbReference type="Proteomes" id="UP000663880">
    <property type="component" value="Unassembled WGS sequence"/>
</dbReference>
<evidence type="ECO:0000256" key="1">
    <source>
        <dbReference type="ARBA" id="ARBA00022690"/>
    </source>
</evidence>
<keyword evidence="2" id="KW-0722">Serine protease inhibitor</keyword>
<dbReference type="OrthoDB" id="9440847at2759"/>
<proteinExistence type="inferred from homology"/>
<dbReference type="InterPro" id="IPR023796">
    <property type="entry name" value="Serpin_dom"/>
</dbReference>
<dbReference type="InterPro" id="IPR036186">
    <property type="entry name" value="Serpin_sf"/>
</dbReference>
<organism evidence="6 7">
    <name type="scientific">Pieris macdunnoughi</name>
    <dbReference type="NCBI Taxonomy" id="345717"/>
    <lineage>
        <taxon>Eukaryota</taxon>
        <taxon>Metazoa</taxon>
        <taxon>Ecdysozoa</taxon>
        <taxon>Arthropoda</taxon>
        <taxon>Hexapoda</taxon>
        <taxon>Insecta</taxon>
        <taxon>Pterygota</taxon>
        <taxon>Neoptera</taxon>
        <taxon>Endopterygota</taxon>
        <taxon>Lepidoptera</taxon>
        <taxon>Glossata</taxon>
        <taxon>Ditrysia</taxon>
        <taxon>Papilionoidea</taxon>
        <taxon>Pieridae</taxon>
        <taxon>Pierinae</taxon>
        <taxon>Pieris</taxon>
    </lineage>
</organism>
<evidence type="ECO:0000256" key="3">
    <source>
        <dbReference type="RuleBase" id="RU000411"/>
    </source>
</evidence>
<feature type="chain" id="PRO_5033007788" description="Serpin domain-containing protein" evidence="4">
    <location>
        <begin position="22"/>
        <end position="415"/>
    </location>
</feature>
<evidence type="ECO:0000313" key="7">
    <source>
        <dbReference type="Proteomes" id="UP000663880"/>
    </source>
</evidence>
<evidence type="ECO:0000256" key="2">
    <source>
        <dbReference type="ARBA" id="ARBA00022900"/>
    </source>
</evidence>
<gene>
    <name evidence="6" type="ORF">PMACD_LOCUS14821</name>
</gene>